<name>Q6AF86_LEIXX</name>
<dbReference type="KEGG" id="lxx:Lxx11080"/>
<dbReference type="EMBL" id="AE016822">
    <property type="protein sequence ID" value="AAT88959.1"/>
    <property type="molecule type" value="Genomic_DNA"/>
</dbReference>
<keyword evidence="4" id="KW-1185">Reference proteome</keyword>
<sequence length="143" mass="14794">MPRRAGATRRPRSRRPRPRRPRCSTSPRRGRGAPGAARAARPGVPGKGTVEVSPDGIRLVVAGETTVFIPASAFTGTGQATVTIDRAVERDGLLRVGWTTSGGAVADSYLRVVDPASRGSLTAAIQAILPGQAGPVDSNESEG</sequence>
<dbReference type="STRING" id="281090.Lxx11080"/>
<dbReference type="Proteomes" id="UP000001306">
    <property type="component" value="Chromosome"/>
</dbReference>
<accession>Q6AF86</accession>
<evidence type="ECO:0000256" key="1">
    <source>
        <dbReference type="SAM" id="MobiDB-lite"/>
    </source>
</evidence>
<feature type="compositionally biased region" description="Basic residues" evidence="1">
    <location>
        <begin position="1"/>
        <end position="22"/>
    </location>
</feature>
<protein>
    <recommendedName>
        <fullName evidence="2">PH domain-containing protein</fullName>
    </recommendedName>
</protein>
<dbReference type="AlphaFoldDB" id="Q6AF86"/>
<evidence type="ECO:0000313" key="4">
    <source>
        <dbReference type="Proteomes" id="UP000001306"/>
    </source>
</evidence>
<dbReference type="Pfam" id="PF25362">
    <property type="entry name" value="bPH_11"/>
    <property type="match status" value="1"/>
</dbReference>
<gene>
    <name evidence="3" type="ordered locus">Lxx11080</name>
</gene>
<dbReference type="HOGENOM" id="CLU_1803763_0_0_11"/>
<feature type="domain" description="PH" evidence="2">
    <location>
        <begin position="43"/>
        <end position="124"/>
    </location>
</feature>
<dbReference type="InterPro" id="IPR057446">
    <property type="entry name" value="PH_bac"/>
</dbReference>
<feature type="compositionally biased region" description="Low complexity" evidence="1">
    <location>
        <begin position="34"/>
        <end position="44"/>
    </location>
</feature>
<proteinExistence type="predicted"/>
<feature type="region of interest" description="Disordered" evidence="1">
    <location>
        <begin position="1"/>
        <end position="51"/>
    </location>
</feature>
<evidence type="ECO:0000259" key="2">
    <source>
        <dbReference type="Pfam" id="PF25362"/>
    </source>
</evidence>
<reference evidence="3 4" key="1">
    <citation type="journal article" date="2004" name="Mol. Plant Microbe Interact.">
        <title>The genome sequence of the Gram-positive sugarcane pathogen Leifsonia xyli subsp. xyli.</title>
        <authorList>
            <person name="Monteiro-Vitorello C.B."/>
            <person name="Camargo L.E.A."/>
            <person name="Van Sluys M.A."/>
            <person name="Kitajima J.P."/>
            <person name="Truffi D."/>
            <person name="do Amaral A.M."/>
            <person name="Harakava R."/>
            <person name="de Oliveira J.C.F."/>
            <person name="Wood D."/>
            <person name="de Oliveira M.C."/>
            <person name="Miyaki C.Y."/>
            <person name="Takita M.A."/>
            <person name="da Silva A.C.R."/>
            <person name="Furlan L.R."/>
            <person name="Carraro D.M."/>
            <person name="Camarotte G."/>
            <person name="Almeida N.F. Jr."/>
            <person name="Carrer H."/>
            <person name="Coutinho L.L."/>
            <person name="El-Dorry H.A."/>
            <person name="Ferro M.I.T."/>
            <person name="Gagliardi P.R."/>
            <person name="Giglioti E."/>
            <person name="Goldman M.H.S."/>
            <person name="Goldman G.H."/>
            <person name="Kimura E.T."/>
            <person name="Ferro E.S."/>
            <person name="Kuramae E.E."/>
            <person name="Lemos E.G.M."/>
            <person name="Lemos M.V.F."/>
            <person name="Mauro S.M.Z."/>
            <person name="Machado M.A."/>
            <person name="Marino C.L."/>
            <person name="Menck C.F."/>
            <person name="Nunes L.R."/>
            <person name="Oliveira R.C."/>
            <person name="Pereira G.G."/>
            <person name="Siqueira W."/>
            <person name="de Souza A.A."/>
            <person name="Tsai S.M."/>
            <person name="Zanca A.S."/>
            <person name="Simpson A.J.G."/>
            <person name="Brumbley S.M."/>
            <person name="Setubal J.C."/>
        </authorList>
    </citation>
    <scope>NUCLEOTIDE SEQUENCE [LARGE SCALE GENOMIC DNA]</scope>
    <source>
        <strain evidence="3 4">CTCB07</strain>
    </source>
</reference>
<evidence type="ECO:0000313" key="3">
    <source>
        <dbReference type="EMBL" id="AAT88959.1"/>
    </source>
</evidence>
<organism evidence="3 4">
    <name type="scientific">Leifsonia xyli subsp. xyli (strain CTCB07)</name>
    <dbReference type="NCBI Taxonomy" id="281090"/>
    <lineage>
        <taxon>Bacteria</taxon>
        <taxon>Bacillati</taxon>
        <taxon>Actinomycetota</taxon>
        <taxon>Actinomycetes</taxon>
        <taxon>Micrococcales</taxon>
        <taxon>Microbacteriaceae</taxon>
        <taxon>Leifsonia</taxon>
    </lineage>
</organism>